<feature type="compositionally biased region" description="Basic and acidic residues" evidence="4">
    <location>
        <begin position="111"/>
        <end position="122"/>
    </location>
</feature>
<dbReference type="GO" id="GO:0032991">
    <property type="term" value="C:protein-containing complex"/>
    <property type="evidence" value="ECO:0007669"/>
    <property type="project" value="UniProtKB-ARBA"/>
</dbReference>
<dbReference type="GO" id="GO:0005768">
    <property type="term" value="C:endosome"/>
    <property type="evidence" value="ECO:0007669"/>
    <property type="project" value="TreeGrafter"/>
</dbReference>
<feature type="region of interest" description="Disordered" evidence="4">
    <location>
        <begin position="500"/>
        <end position="540"/>
    </location>
</feature>
<feature type="compositionally biased region" description="Basic and acidic residues" evidence="4">
    <location>
        <begin position="1040"/>
        <end position="1055"/>
    </location>
</feature>
<feature type="compositionally biased region" description="Gly residues" evidence="4">
    <location>
        <begin position="524"/>
        <end position="534"/>
    </location>
</feature>
<feature type="region of interest" description="Disordered" evidence="4">
    <location>
        <begin position="872"/>
        <end position="1112"/>
    </location>
</feature>
<evidence type="ECO:0000256" key="3">
    <source>
        <dbReference type="ARBA" id="ARBA00023054"/>
    </source>
</evidence>
<feature type="region of interest" description="Disordered" evidence="4">
    <location>
        <begin position="256"/>
        <end position="329"/>
    </location>
</feature>
<evidence type="ECO:0000256" key="2">
    <source>
        <dbReference type="ARBA" id="ARBA00013807"/>
    </source>
</evidence>
<evidence type="ECO:0000256" key="1">
    <source>
        <dbReference type="ARBA" id="ARBA00009574"/>
    </source>
</evidence>
<feature type="compositionally biased region" description="Low complexity" evidence="4">
    <location>
        <begin position="166"/>
        <end position="177"/>
    </location>
</feature>
<dbReference type="Pfam" id="PF10186">
    <property type="entry name" value="ATG14"/>
    <property type="match status" value="1"/>
</dbReference>
<keyword evidence="3" id="KW-0175">Coiled coil</keyword>
<proteinExistence type="inferred from homology"/>
<dbReference type="GO" id="GO:0000323">
    <property type="term" value="C:lytic vacuole"/>
    <property type="evidence" value="ECO:0007669"/>
    <property type="project" value="TreeGrafter"/>
</dbReference>
<evidence type="ECO:0000256" key="4">
    <source>
        <dbReference type="SAM" id="MobiDB-lite"/>
    </source>
</evidence>
<dbReference type="PANTHER" id="PTHR15157">
    <property type="entry name" value="UV RADIATION RESISTANCE-ASSOCIATED GENE PROTEIN"/>
    <property type="match status" value="1"/>
</dbReference>
<dbReference type="OrthoDB" id="72772at2759"/>
<feature type="compositionally biased region" description="Polar residues" evidence="4">
    <location>
        <begin position="183"/>
        <end position="203"/>
    </location>
</feature>
<evidence type="ECO:0000313" key="5">
    <source>
        <dbReference type="EMBL" id="CEQ40717.1"/>
    </source>
</evidence>
<feature type="compositionally biased region" description="Low complexity" evidence="4">
    <location>
        <begin position="872"/>
        <end position="898"/>
    </location>
</feature>
<sequence>MREKVTIRPLHKPPASHSERRIRHLSAILIRNLTLDHKRDQLSAALFGQPTLAPLDSTSTAAPDGAGFGGTVHLAADDLELDAPGRKGKGKATERWRRAGSTASWTGNLGVREKPAQERELVLDATGSPAPIRTRPRRSSSATTLLMRTPGIKEEDSDVEPPSPPASTSAALFTPSSQPLHGRSTSRASIASNGTSHSASTIRQAPRLPPPPTSAAAPAKARPPSSSQFAAKEKQRRTEALKRRLVDSFISLELIPPDQCLEGPPATAKDGRRRGNSIAMPSIRRSGSAGAIGGLVSPRERMRRRTLSSSLIPSTSSSSTSSASSSPPPPPRIFFVSPLSFSSMHPTFPVDHRAFLDPNYSDSPSSFPEDPSLEAWPGLREDRLRVKVFVRPREEGSNRGAQGKVREREEEGAREESWRALVEWDVEFDGLVSLGRDPTAFPPLPPNTLVFCLSPSSSLFPSAAASSSASTTDVEYFTAPLSHLHHSFARHAHARSLSRSLSDDEREYLTDSGSTDEGNFSDPGVGGGGGGGGRSLRTRRDGRKRLLAERLRAEEERRKKIALLERTRRETRMVHAADWGDVKRLWETEREWEGVVRETEGLRRRVEGELEGEEDGWAALQREKAEREDRVEDLYAVRAEMGLELDEAPNTKDALRARRVRLKAAKELDAANRARLNENSKELDRKERTISSVRSSARTRRTQLITLLSHIFPIDPVLSSPSSPSPPPLLFSILSLPLPNSTYPASYSDELLSSALGYAAQVTQTLAAYLGVPLSYPIQCRGSRSVVTDEISMMKGPRAFPLYGKGVDRYRFDYGVFLLNKNIEQLMYSQGLTVLDLRNTLPNLKSLILSLSYDPSHTDYLSSTLLPPPLFAAAPADDASDEGPGTRPRTRSPSSSSSAELADGPLQGPSTESTPASVPEASAASFAAESFRASTGASSRPGTASNADSTDDRALASPPPPASRRLSRSPSLASTISTIRAPRSERSDSPTPTVRERDERKRTSSSERGVRSTRANGEANGSTGNGAEKKEPIPPAASARLDKHADLKSKLEGRSRAGSGGSTTSTGTGAGTGYGSRIASGLWSAVASYGGGGGGGGGSPAPAAAGGSGVAE</sequence>
<reference evidence="6" key="1">
    <citation type="submission" date="2015-02" db="EMBL/GenBank/DDBJ databases">
        <authorList>
            <person name="Gon?alves P."/>
        </authorList>
    </citation>
    <scope>NUCLEOTIDE SEQUENCE [LARGE SCALE GENOMIC DNA]</scope>
</reference>
<feature type="compositionally biased region" description="Polar residues" evidence="4">
    <location>
        <begin position="936"/>
        <end position="948"/>
    </location>
</feature>
<dbReference type="InterPro" id="IPR018791">
    <property type="entry name" value="UV_resistance/autophagy_Atg14"/>
</dbReference>
<dbReference type="GO" id="GO:0000149">
    <property type="term" value="F:SNARE binding"/>
    <property type="evidence" value="ECO:0007669"/>
    <property type="project" value="TreeGrafter"/>
</dbReference>
<feature type="compositionally biased region" description="Low complexity" evidence="4">
    <location>
        <begin position="214"/>
        <end position="227"/>
    </location>
</feature>
<gene>
    <name evidence="5" type="primary">SPOSA6832_02343</name>
</gene>
<feature type="compositionally biased region" description="Basic and acidic residues" evidence="4">
    <location>
        <begin position="982"/>
        <end position="1010"/>
    </location>
</feature>
<keyword evidence="6" id="KW-1185">Reference proteome</keyword>
<feature type="region of interest" description="Disordered" evidence="4">
    <location>
        <begin position="83"/>
        <end position="239"/>
    </location>
</feature>
<dbReference type="EMBL" id="CENE01000008">
    <property type="protein sequence ID" value="CEQ40717.1"/>
    <property type="molecule type" value="Genomic_DNA"/>
</dbReference>
<feature type="compositionally biased region" description="Low complexity" evidence="4">
    <location>
        <begin position="307"/>
        <end position="325"/>
    </location>
</feature>
<comment type="similarity">
    <text evidence="1">Belongs to the ATG14 family.</text>
</comment>
<name>A0A0D6EL39_SPOSA</name>
<dbReference type="GO" id="GO:0035493">
    <property type="term" value="P:SNARE complex assembly"/>
    <property type="evidence" value="ECO:0007669"/>
    <property type="project" value="TreeGrafter"/>
</dbReference>
<feature type="compositionally biased region" description="Low complexity" evidence="4">
    <location>
        <begin position="913"/>
        <end position="935"/>
    </location>
</feature>
<accession>A0A0D6EL39</accession>
<feature type="compositionally biased region" description="Gly residues" evidence="4">
    <location>
        <begin position="1089"/>
        <end position="1099"/>
    </location>
</feature>
<organism evidence="5 6">
    <name type="scientific">Sporidiobolus salmonicolor</name>
    <name type="common">Yeast-like fungus</name>
    <name type="synonym">Sporobolomyces salmonicolor</name>
    <dbReference type="NCBI Taxonomy" id="5005"/>
    <lineage>
        <taxon>Eukaryota</taxon>
        <taxon>Fungi</taxon>
        <taxon>Dikarya</taxon>
        <taxon>Basidiomycota</taxon>
        <taxon>Pucciniomycotina</taxon>
        <taxon>Microbotryomycetes</taxon>
        <taxon>Sporidiobolales</taxon>
        <taxon>Sporidiobolaceae</taxon>
        <taxon>Sporobolomyces</taxon>
    </lineage>
</organism>
<evidence type="ECO:0000313" key="6">
    <source>
        <dbReference type="Proteomes" id="UP000243876"/>
    </source>
</evidence>
<feature type="compositionally biased region" description="Polar residues" evidence="4">
    <location>
        <begin position="1013"/>
        <end position="1022"/>
    </location>
</feature>
<dbReference type="AlphaFoldDB" id="A0A0D6EL39"/>
<dbReference type="Proteomes" id="UP000243876">
    <property type="component" value="Unassembled WGS sequence"/>
</dbReference>
<feature type="compositionally biased region" description="Low complexity" evidence="4">
    <location>
        <begin position="128"/>
        <end position="144"/>
    </location>
</feature>
<dbReference type="PANTHER" id="PTHR15157:SF5">
    <property type="entry name" value="UV RADIATION RESISTANCE-ASSOCIATED GENE PROTEIN"/>
    <property type="match status" value="1"/>
</dbReference>
<protein>
    <recommendedName>
        <fullName evidence="2">Autophagy-related protein 14</fullName>
    </recommendedName>
</protein>